<dbReference type="GeneID" id="89522374"/>
<evidence type="ECO:0000256" key="12">
    <source>
        <dbReference type="ARBA" id="ARBA00033708"/>
    </source>
</evidence>
<feature type="transmembrane region" description="Helical" evidence="14">
    <location>
        <begin position="48"/>
        <end position="67"/>
    </location>
</feature>
<feature type="transmembrane region" description="Helical" evidence="14">
    <location>
        <begin position="174"/>
        <end position="194"/>
    </location>
</feature>
<proteinExistence type="inferred from homology"/>
<feature type="transmembrane region" description="Helical" evidence="14">
    <location>
        <begin position="440"/>
        <end position="462"/>
    </location>
</feature>
<dbReference type="RefSeq" id="WP_025543855.1">
    <property type="nucleotide sequence ID" value="NZ_DAWBIZ010000016.1"/>
</dbReference>
<keyword evidence="11" id="KW-0739">Sodium transport</keyword>
<feature type="transmembrane region" description="Helical" evidence="14">
    <location>
        <begin position="290"/>
        <end position="310"/>
    </location>
</feature>
<sequence>MSYDLGGFSVTASTSRVMLIIFAVYSVVIVGFGFYIKYQSKKGGKDGLASFLTGGGGLGAFAIAMIAATNSMAGGTMVAAPGLGYSVGFTAALVYYAGFLTAAYGLGSVGRKVAILRDRTGAVTFQQLLGLRFQSKKVVGALAITGAFGLTFFAVGQITSGAKVFAAVTGSNSYYLGILLTIVITVIYTVSGGIKSMAKVASIQGVIMLIATFSIIGVLIADNVEKYGSVQAAMEYLGTAFPGAIQADTGFTFWNAMGTALFAGVGLGAVPHALSVTMTYNNHKKLKQGVIISCCVFTLIQGIMCFTGPLTRAINPGLETADYTTIFNATNLLPSWMGGIIFCGIFAAIQSSLAGLAMAGASILAKDFVVDCWKPNTPPKTQSTINTAFVLGISLVATLIALKPSTLTQYMINFALAALAAAWYFPVLVGMYWKKATAKGMFASTVGGFAAYVILYFISGVIPSTKEWWAAALGGVHAFLPAWLISLVLLVAVSYATQKERVKLGYFQVFFCEDYDEKYAKIDTLKD</sequence>
<keyword evidence="10 14" id="KW-0472">Membrane</keyword>
<evidence type="ECO:0000256" key="4">
    <source>
        <dbReference type="ARBA" id="ARBA00022475"/>
    </source>
</evidence>
<comment type="catalytic activity">
    <reaction evidence="12">
        <text>L-proline(in) + Na(+)(in) = L-proline(out) + Na(+)(out)</text>
        <dbReference type="Rhea" id="RHEA:28967"/>
        <dbReference type="ChEBI" id="CHEBI:29101"/>
        <dbReference type="ChEBI" id="CHEBI:60039"/>
    </reaction>
</comment>
<dbReference type="GO" id="GO:0006814">
    <property type="term" value="P:sodium ion transport"/>
    <property type="evidence" value="ECO:0007669"/>
    <property type="project" value="UniProtKB-KW"/>
</dbReference>
<reference evidence="16" key="1">
    <citation type="submission" date="2018-12" db="EMBL/GenBank/DDBJ databases">
        <title>Dusodibacter welbiota gen. nov., sp. nov., isolated from human faeces and emended description of the Oscillibacter genus.</title>
        <authorList>
            <person name="Le Roy T."/>
            <person name="Van der Smissen P."/>
            <person name="Delzenne N."/>
            <person name="Muccioli G."/>
            <person name="Collet J.F."/>
            <person name="Cani P.D."/>
        </authorList>
    </citation>
    <scope>NUCLEOTIDE SEQUENCE [LARGE SCALE GENOMIC DNA]</scope>
    <source>
        <strain evidence="16">J115</strain>
    </source>
</reference>
<accession>A0A4D7AM92</accession>
<keyword evidence="9" id="KW-0406">Ion transport</keyword>
<organism evidence="15 16">
    <name type="scientific">Dysosmobacter welbionis</name>
    <dbReference type="NCBI Taxonomy" id="2093857"/>
    <lineage>
        <taxon>Bacteria</taxon>
        <taxon>Bacillati</taxon>
        <taxon>Bacillota</taxon>
        <taxon>Clostridia</taxon>
        <taxon>Eubacteriales</taxon>
        <taxon>Oscillospiraceae</taxon>
        <taxon>Dysosmobacter</taxon>
    </lineage>
</organism>
<dbReference type="GO" id="GO:0015293">
    <property type="term" value="F:symporter activity"/>
    <property type="evidence" value="ECO:0007669"/>
    <property type="project" value="UniProtKB-KW"/>
</dbReference>
<dbReference type="KEGG" id="obj:EIO64_04585"/>
<evidence type="ECO:0000256" key="5">
    <source>
        <dbReference type="ARBA" id="ARBA00022692"/>
    </source>
</evidence>
<evidence type="ECO:0000256" key="6">
    <source>
        <dbReference type="ARBA" id="ARBA00022847"/>
    </source>
</evidence>
<feature type="transmembrane region" description="Helical" evidence="14">
    <location>
        <begin position="251"/>
        <end position="270"/>
    </location>
</feature>
<keyword evidence="6" id="KW-0769">Symport</keyword>
<evidence type="ECO:0000256" key="8">
    <source>
        <dbReference type="ARBA" id="ARBA00023053"/>
    </source>
</evidence>
<dbReference type="PANTHER" id="PTHR48086">
    <property type="entry name" value="SODIUM/PROLINE SYMPORTER-RELATED"/>
    <property type="match status" value="1"/>
</dbReference>
<evidence type="ECO:0000256" key="13">
    <source>
        <dbReference type="RuleBase" id="RU362091"/>
    </source>
</evidence>
<dbReference type="PROSITE" id="PS50283">
    <property type="entry name" value="NA_SOLUT_SYMP_3"/>
    <property type="match status" value="1"/>
</dbReference>
<evidence type="ECO:0000256" key="7">
    <source>
        <dbReference type="ARBA" id="ARBA00022989"/>
    </source>
</evidence>
<feature type="transmembrane region" description="Helical" evidence="14">
    <location>
        <begin position="138"/>
        <end position="162"/>
    </location>
</feature>
<dbReference type="InterPro" id="IPR050277">
    <property type="entry name" value="Sodium:Solute_Symporter"/>
</dbReference>
<comment type="subcellular location">
    <subcellularLocation>
        <location evidence="1">Cell membrane</location>
        <topology evidence="1">Multi-pass membrane protein</topology>
    </subcellularLocation>
</comment>
<keyword evidence="8" id="KW-0915">Sodium</keyword>
<evidence type="ECO:0000313" key="15">
    <source>
        <dbReference type="EMBL" id="QCI58588.1"/>
    </source>
</evidence>
<feature type="transmembrane region" description="Helical" evidence="14">
    <location>
        <begin position="385"/>
        <end position="402"/>
    </location>
</feature>
<evidence type="ECO:0000256" key="10">
    <source>
        <dbReference type="ARBA" id="ARBA00023136"/>
    </source>
</evidence>
<evidence type="ECO:0000256" key="9">
    <source>
        <dbReference type="ARBA" id="ARBA00023065"/>
    </source>
</evidence>
<dbReference type="AlphaFoldDB" id="A0A4D7AM92"/>
<feature type="transmembrane region" description="Helical" evidence="14">
    <location>
        <begin position="87"/>
        <end position="107"/>
    </location>
</feature>
<keyword evidence="4" id="KW-1003">Cell membrane</keyword>
<dbReference type="InterPro" id="IPR001734">
    <property type="entry name" value="Na/solute_symporter"/>
</dbReference>
<evidence type="ECO:0000256" key="2">
    <source>
        <dbReference type="ARBA" id="ARBA00006434"/>
    </source>
</evidence>
<evidence type="ECO:0000256" key="3">
    <source>
        <dbReference type="ARBA" id="ARBA00022448"/>
    </source>
</evidence>
<dbReference type="Proteomes" id="UP000298642">
    <property type="component" value="Chromosome"/>
</dbReference>
<dbReference type="InterPro" id="IPR038377">
    <property type="entry name" value="Na/Glc_symporter_sf"/>
</dbReference>
<keyword evidence="3" id="KW-0813">Transport</keyword>
<protein>
    <recommendedName>
        <fullName evidence="17">Sodium:solute symporter family protein</fullName>
    </recommendedName>
</protein>
<dbReference type="Gene3D" id="1.20.1730.10">
    <property type="entry name" value="Sodium/glucose cotransporter"/>
    <property type="match status" value="1"/>
</dbReference>
<dbReference type="Pfam" id="PF00474">
    <property type="entry name" value="SSF"/>
    <property type="match status" value="1"/>
</dbReference>
<keyword evidence="7 14" id="KW-1133">Transmembrane helix</keyword>
<comment type="similarity">
    <text evidence="2 13">Belongs to the sodium:solute symporter (SSF) (TC 2.A.21) family.</text>
</comment>
<gene>
    <name evidence="15" type="ORF">EIO64_04585</name>
</gene>
<dbReference type="EMBL" id="CP034413">
    <property type="protein sequence ID" value="QCI58588.1"/>
    <property type="molecule type" value="Genomic_DNA"/>
</dbReference>
<feature type="transmembrane region" description="Helical" evidence="14">
    <location>
        <begin position="468"/>
        <end position="493"/>
    </location>
</feature>
<name>A0A4D7AM92_9FIRM</name>
<feature type="transmembrane region" description="Helical" evidence="14">
    <location>
        <begin position="17"/>
        <end position="36"/>
    </location>
</feature>
<evidence type="ECO:0000313" key="16">
    <source>
        <dbReference type="Proteomes" id="UP000298642"/>
    </source>
</evidence>
<keyword evidence="5 14" id="KW-0812">Transmembrane</keyword>
<keyword evidence="16" id="KW-1185">Reference proteome</keyword>
<dbReference type="GO" id="GO:0005886">
    <property type="term" value="C:plasma membrane"/>
    <property type="evidence" value="ECO:0007669"/>
    <property type="project" value="UniProtKB-SubCell"/>
</dbReference>
<evidence type="ECO:0000256" key="14">
    <source>
        <dbReference type="SAM" id="Phobius"/>
    </source>
</evidence>
<dbReference type="PANTHER" id="PTHR48086:SF3">
    <property type="entry name" value="SODIUM_PROLINE SYMPORTER"/>
    <property type="match status" value="1"/>
</dbReference>
<feature type="transmembrane region" description="Helical" evidence="14">
    <location>
        <begin position="201"/>
        <end position="221"/>
    </location>
</feature>
<evidence type="ECO:0000256" key="11">
    <source>
        <dbReference type="ARBA" id="ARBA00023201"/>
    </source>
</evidence>
<evidence type="ECO:0000256" key="1">
    <source>
        <dbReference type="ARBA" id="ARBA00004651"/>
    </source>
</evidence>
<feature type="transmembrane region" description="Helical" evidence="14">
    <location>
        <begin position="414"/>
        <end position="433"/>
    </location>
</feature>
<feature type="transmembrane region" description="Helical" evidence="14">
    <location>
        <begin position="336"/>
        <end position="364"/>
    </location>
</feature>
<evidence type="ECO:0008006" key="17">
    <source>
        <dbReference type="Google" id="ProtNLM"/>
    </source>
</evidence>